<dbReference type="Gene3D" id="3.30.710.10">
    <property type="entry name" value="Potassium Channel Kv1.1, Chain A"/>
    <property type="match status" value="1"/>
</dbReference>
<dbReference type="SUPFAM" id="SSF54695">
    <property type="entry name" value="POZ domain"/>
    <property type="match status" value="1"/>
</dbReference>
<dbReference type="EnsemblMetazoa" id="AFUN003337-RA">
    <property type="protein sequence ID" value="AFUN003337-PA"/>
    <property type="gene ID" value="AFUN003337"/>
</dbReference>
<dbReference type="PANTHER" id="PTHR22667:SF0">
    <property type="entry name" value="AT01380P-RELATED"/>
    <property type="match status" value="1"/>
</dbReference>
<reference evidence="3" key="1">
    <citation type="submission" date="2020-05" db="UniProtKB">
        <authorList>
            <consortium name="EnsemblMetazoa"/>
        </authorList>
    </citation>
    <scope>IDENTIFICATION</scope>
    <source>
        <strain evidence="3">FUMOZ</strain>
    </source>
</reference>
<organism evidence="3">
    <name type="scientific">Anopheles funestus</name>
    <name type="common">African malaria mosquito</name>
    <dbReference type="NCBI Taxonomy" id="62324"/>
    <lineage>
        <taxon>Eukaryota</taxon>
        <taxon>Metazoa</taxon>
        <taxon>Ecdysozoa</taxon>
        <taxon>Arthropoda</taxon>
        <taxon>Hexapoda</taxon>
        <taxon>Insecta</taxon>
        <taxon>Pterygota</taxon>
        <taxon>Neoptera</taxon>
        <taxon>Endopterygota</taxon>
        <taxon>Diptera</taxon>
        <taxon>Nematocera</taxon>
        <taxon>Culicoidea</taxon>
        <taxon>Culicidae</taxon>
        <taxon>Anophelinae</taxon>
        <taxon>Anopheles</taxon>
    </lineage>
</organism>
<name>A0A182RAX3_ANOFN</name>
<dbReference type="SMART" id="SM00875">
    <property type="entry name" value="BACK"/>
    <property type="match status" value="1"/>
</dbReference>
<dbReference type="InterPro" id="IPR000210">
    <property type="entry name" value="BTB/POZ_dom"/>
</dbReference>
<dbReference type="InterPro" id="IPR011705">
    <property type="entry name" value="BACK"/>
</dbReference>
<dbReference type="VEuPathDB" id="VectorBase:AFUN003337"/>
<protein>
    <recommendedName>
        <fullName evidence="4">BACK domain-containing protein</fullName>
    </recommendedName>
</protein>
<dbReference type="CDD" id="cd18186">
    <property type="entry name" value="BTB_POZ_ZBTB_KLHL-like"/>
    <property type="match status" value="1"/>
</dbReference>
<feature type="domain" description="BTB" evidence="1">
    <location>
        <begin position="57"/>
        <end position="151"/>
    </location>
</feature>
<evidence type="ECO:0000313" key="3">
    <source>
        <dbReference type="EnsemblMetazoa" id="AFUN003337-PA"/>
    </source>
</evidence>
<evidence type="ECO:0008006" key="4">
    <source>
        <dbReference type="Google" id="ProtNLM"/>
    </source>
</evidence>
<feature type="domain" description="BACK" evidence="2">
    <location>
        <begin position="157"/>
        <end position="258"/>
    </location>
</feature>
<proteinExistence type="predicted"/>
<dbReference type="Gene3D" id="1.25.40.420">
    <property type="match status" value="1"/>
</dbReference>
<dbReference type="SMART" id="SM00225">
    <property type="entry name" value="BTB"/>
    <property type="match status" value="1"/>
</dbReference>
<dbReference type="InterPro" id="IPR011333">
    <property type="entry name" value="SKP1/BTB/POZ_sf"/>
</dbReference>
<sequence>MDEASDENLQQFSISSDFFLQYIDCSQLQSAFTPLRKSARSALWPLMERKIKGRENTDLQVHIEDTLIHCHLLPLQCFSEYFEQEVRPGQPVVELPAHQVPPAAFQIVYDWILDPNRQLDWEHFVSVLSAAEFLRIPALVERCWQHLDNPKVVENVAFFVFLQARKFRSVQLQPMMLRRICRFFLSLVSTPEFCELSLEELSVLLASNIVGVFDETDVLYAACHWLLYDWGERQCAIESVMKLVRFERMRAGDLARFCVFQECAELQPILRHTATKQLVDRALASICSHRQAVSSKQTSAADGGSGWLVEHRLPMERVRLVPDTTETLAFVAGDTSYDGFNEFLHVLCTKPNIWQTFRLSEDNVSLLEDMFGECTVTD</sequence>
<evidence type="ECO:0000259" key="1">
    <source>
        <dbReference type="SMART" id="SM00225"/>
    </source>
</evidence>
<dbReference type="Pfam" id="PF00651">
    <property type="entry name" value="BTB"/>
    <property type="match status" value="1"/>
</dbReference>
<dbReference type="Pfam" id="PF07707">
    <property type="entry name" value="BACK"/>
    <property type="match status" value="1"/>
</dbReference>
<dbReference type="PANTHER" id="PTHR22667">
    <property type="entry name" value="AT01380P-RELATED"/>
    <property type="match status" value="1"/>
</dbReference>
<dbReference type="AlphaFoldDB" id="A0A182RAX3"/>
<evidence type="ECO:0000259" key="2">
    <source>
        <dbReference type="SMART" id="SM00875"/>
    </source>
</evidence>
<dbReference type="STRING" id="62324.A0A182RAX3"/>
<accession>A0A182RAX3</accession>
<dbReference type="VEuPathDB" id="VectorBase:AFUN2_007783"/>